<evidence type="ECO:0000313" key="2">
    <source>
        <dbReference type="Proteomes" id="UP001168883"/>
    </source>
</evidence>
<proteinExistence type="predicted"/>
<sequence length="95" mass="10472">MDKGKPIREIGDKVTARYKTFLTDTNSLHRAWIPMIQADGELLAIFDESTVSGQMEAETLGQALKMARTVRNELIAKLAESGGSETFNQVSQEKG</sequence>
<dbReference type="EMBL" id="JAUMKJ010000028">
    <property type="protein sequence ID" value="MDO3679515.1"/>
    <property type="molecule type" value="Genomic_DNA"/>
</dbReference>
<gene>
    <name evidence="1" type="ORF">Q3C12_21115</name>
</gene>
<protein>
    <submittedName>
        <fullName evidence="1">Uncharacterized protein</fullName>
    </submittedName>
</protein>
<dbReference type="RefSeq" id="WP_302879712.1">
    <property type="nucleotide sequence ID" value="NZ_JAUMKJ010000028.1"/>
</dbReference>
<reference evidence="1" key="1">
    <citation type="submission" date="2023-07" db="EMBL/GenBank/DDBJ databases">
        <authorList>
            <person name="Aktuganov G."/>
            <person name="Boyko T."/>
            <person name="Delegan Y."/>
            <person name="Galimzianova N."/>
            <person name="Gilvanova E."/>
            <person name="Korobov V."/>
            <person name="Kuzmina L."/>
            <person name="Melentiev A."/>
            <person name="Milman P."/>
            <person name="Ryabova A."/>
            <person name="Stupak E."/>
            <person name="Yasakov T."/>
            <person name="Zharikova N."/>
            <person name="Zhurenko E."/>
        </authorList>
    </citation>
    <scope>NUCLEOTIDE SEQUENCE</scope>
    <source>
        <strain evidence="1">IB-739</strain>
    </source>
</reference>
<name>A0ABT8VEX9_9BACL</name>
<keyword evidence="2" id="KW-1185">Reference proteome</keyword>
<organism evidence="1 2">
    <name type="scientific">Paenibacillus ehimensis</name>
    <dbReference type="NCBI Taxonomy" id="79264"/>
    <lineage>
        <taxon>Bacteria</taxon>
        <taxon>Bacillati</taxon>
        <taxon>Bacillota</taxon>
        <taxon>Bacilli</taxon>
        <taxon>Bacillales</taxon>
        <taxon>Paenibacillaceae</taxon>
        <taxon>Paenibacillus</taxon>
    </lineage>
</organism>
<accession>A0ABT8VEX9</accession>
<comment type="caution">
    <text evidence="1">The sequence shown here is derived from an EMBL/GenBank/DDBJ whole genome shotgun (WGS) entry which is preliminary data.</text>
</comment>
<dbReference type="Proteomes" id="UP001168883">
    <property type="component" value="Unassembled WGS sequence"/>
</dbReference>
<evidence type="ECO:0000313" key="1">
    <source>
        <dbReference type="EMBL" id="MDO3679515.1"/>
    </source>
</evidence>